<dbReference type="EMBL" id="JALIDZ010000002">
    <property type="protein sequence ID" value="MCT8971111.1"/>
    <property type="molecule type" value="Genomic_DNA"/>
</dbReference>
<evidence type="ECO:0000313" key="2">
    <source>
        <dbReference type="Proteomes" id="UP001320898"/>
    </source>
</evidence>
<reference evidence="1 2" key="1">
    <citation type="submission" date="2022-04" db="EMBL/GenBank/DDBJ databases">
        <authorList>
            <person name="Ye Y.-Q."/>
            <person name="Du Z.-J."/>
        </authorList>
    </citation>
    <scope>NUCLEOTIDE SEQUENCE [LARGE SCALE GENOMIC DNA]</scope>
    <source>
        <strain evidence="1 2">A6E488</strain>
    </source>
</reference>
<gene>
    <name evidence="1" type="ORF">MUB46_04485</name>
</gene>
<dbReference type="RefSeq" id="WP_261614683.1">
    <property type="nucleotide sequence ID" value="NZ_JALIDZ010000002.1"/>
</dbReference>
<sequence>MTDGVCSPAPESADPALHDLYRRWADLSGRGRLPSAKDLGLDDLLEVQPGAVLITVEPRAEGSRRYVYSRVGTGHYAVLGRDIQGYSIDELAAPQQVDYFEAVYDKVVDEARPHYWMRVNAQIGTKLHTFERLIVPVSEDGDTVDGFVGVWIWL</sequence>
<dbReference type="AlphaFoldDB" id="A0AAW5QSU1"/>
<comment type="caution">
    <text evidence="1">The sequence shown here is derived from an EMBL/GenBank/DDBJ whole genome shotgun (WGS) entry which is preliminary data.</text>
</comment>
<proteinExistence type="predicted"/>
<dbReference type="Pfam" id="PF07310">
    <property type="entry name" value="PAS_5"/>
    <property type="match status" value="1"/>
</dbReference>
<dbReference type="Proteomes" id="UP001320898">
    <property type="component" value="Unassembled WGS sequence"/>
</dbReference>
<keyword evidence="2" id="KW-1185">Reference proteome</keyword>
<organism evidence="1 2">
    <name type="scientific">Microbaculum marinisediminis</name>
    <dbReference type="NCBI Taxonomy" id="2931392"/>
    <lineage>
        <taxon>Bacteria</taxon>
        <taxon>Pseudomonadati</taxon>
        <taxon>Pseudomonadota</taxon>
        <taxon>Alphaproteobacteria</taxon>
        <taxon>Hyphomicrobiales</taxon>
        <taxon>Tepidamorphaceae</taxon>
        <taxon>Microbaculum</taxon>
    </lineage>
</organism>
<accession>A0AAW5QSU1</accession>
<name>A0AAW5QSU1_9HYPH</name>
<dbReference type="InterPro" id="IPR009922">
    <property type="entry name" value="DUF1457"/>
</dbReference>
<evidence type="ECO:0000313" key="1">
    <source>
        <dbReference type="EMBL" id="MCT8971111.1"/>
    </source>
</evidence>
<protein>
    <submittedName>
        <fullName evidence="1">PAS domain-containing protein</fullName>
    </submittedName>
</protein>